<dbReference type="Proteomes" id="UP000269301">
    <property type="component" value="Unassembled WGS sequence"/>
</dbReference>
<dbReference type="GO" id="GO:0016887">
    <property type="term" value="F:ATP hydrolysis activity"/>
    <property type="evidence" value="ECO:0007669"/>
    <property type="project" value="InterPro"/>
</dbReference>
<dbReference type="Gene3D" id="3.40.50.300">
    <property type="entry name" value="P-loop containing nucleotide triphosphate hydrolases"/>
    <property type="match status" value="1"/>
</dbReference>
<evidence type="ECO:0000259" key="1">
    <source>
        <dbReference type="Pfam" id="PF00005"/>
    </source>
</evidence>
<proteinExistence type="predicted"/>
<protein>
    <submittedName>
        <fullName evidence="2">ATP-binding cassette domain-containing protein</fullName>
    </submittedName>
</protein>
<organism evidence="2 3">
    <name type="scientific">Oceanobacillus halophilus</name>
    <dbReference type="NCBI Taxonomy" id="930130"/>
    <lineage>
        <taxon>Bacteria</taxon>
        <taxon>Bacillati</taxon>
        <taxon>Bacillota</taxon>
        <taxon>Bacilli</taxon>
        <taxon>Bacillales</taxon>
        <taxon>Bacillaceae</taxon>
        <taxon>Oceanobacillus</taxon>
    </lineage>
</organism>
<sequence length="67" mass="7414">MNENGLPSKHLTFELGKTIAMTGKNGSGKSMLLHHILNHGEGITLSPKVVFGVYEQFYVIENQQLKS</sequence>
<dbReference type="OrthoDB" id="659364at1385"/>
<evidence type="ECO:0000313" key="3">
    <source>
        <dbReference type="Proteomes" id="UP000269301"/>
    </source>
</evidence>
<comment type="caution">
    <text evidence="2">The sequence shown here is derived from an EMBL/GenBank/DDBJ whole genome shotgun (WGS) entry which is preliminary data.</text>
</comment>
<feature type="domain" description="ABC transporter" evidence="1">
    <location>
        <begin position="10"/>
        <end position="39"/>
    </location>
</feature>
<gene>
    <name evidence="2" type="ORF">D8M06_07430</name>
</gene>
<reference evidence="2 3" key="1">
    <citation type="journal article" date="2016" name="Int. J. Syst. Evol. Microbiol.">
        <title>Oceanobacillus halophilus sp. nov., a novel moderately halophilic bacterium from a hypersaline lake.</title>
        <authorList>
            <person name="Amoozegar M.A."/>
            <person name="Bagheri M."/>
            <person name="Makhdoumi A."/>
            <person name="Nikou M.M."/>
            <person name="Fazeli S.A.S."/>
            <person name="Schumann P."/>
            <person name="Sproer C."/>
            <person name="Sanchez-Porro C."/>
            <person name="Ventosa A."/>
        </authorList>
    </citation>
    <scope>NUCLEOTIDE SEQUENCE [LARGE SCALE GENOMIC DNA]</scope>
    <source>
        <strain evidence="2 3">DSM 23996</strain>
    </source>
</reference>
<dbReference type="InterPro" id="IPR027417">
    <property type="entry name" value="P-loop_NTPase"/>
</dbReference>
<keyword evidence="2" id="KW-0547">Nucleotide-binding</keyword>
<dbReference type="Pfam" id="PF00005">
    <property type="entry name" value="ABC_tran"/>
    <property type="match status" value="1"/>
</dbReference>
<dbReference type="GO" id="GO:0005524">
    <property type="term" value="F:ATP binding"/>
    <property type="evidence" value="ECO:0007669"/>
    <property type="project" value="UniProtKB-KW"/>
</dbReference>
<keyword evidence="2" id="KW-0067">ATP-binding</keyword>
<dbReference type="EMBL" id="RBZP01000003">
    <property type="protein sequence ID" value="RKQ34738.1"/>
    <property type="molecule type" value="Genomic_DNA"/>
</dbReference>
<evidence type="ECO:0000313" key="2">
    <source>
        <dbReference type="EMBL" id="RKQ34738.1"/>
    </source>
</evidence>
<accession>A0A495A528</accession>
<name>A0A495A528_9BACI</name>
<dbReference type="AlphaFoldDB" id="A0A495A528"/>
<dbReference type="SUPFAM" id="SSF52540">
    <property type="entry name" value="P-loop containing nucleoside triphosphate hydrolases"/>
    <property type="match status" value="1"/>
</dbReference>
<dbReference type="InterPro" id="IPR003439">
    <property type="entry name" value="ABC_transporter-like_ATP-bd"/>
</dbReference>
<keyword evidence="3" id="KW-1185">Reference proteome</keyword>